<feature type="binding site" evidence="2">
    <location>
        <position position="187"/>
    </location>
    <ligand>
        <name>substrate</name>
    </ligand>
</feature>
<dbReference type="PATRIC" id="fig|1122207.3.peg.116"/>
<name>X7EA92_9GAMM</name>
<dbReference type="Gene3D" id="3.40.190.170">
    <property type="entry name" value="Bacterial extracellular solute-binding protein, family 7"/>
    <property type="match status" value="1"/>
</dbReference>
<feature type="chain" id="PRO_5004979548" evidence="4">
    <location>
        <begin position="25"/>
        <end position="370"/>
    </location>
</feature>
<dbReference type="NCBIfam" id="NF037995">
    <property type="entry name" value="TRAP_S1"/>
    <property type="match status" value="1"/>
</dbReference>
<dbReference type="OrthoDB" id="9769667at2"/>
<evidence type="ECO:0000313" key="6">
    <source>
        <dbReference type="Proteomes" id="UP000054058"/>
    </source>
</evidence>
<feature type="binding site" evidence="2">
    <location>
        <position position="166"/>
    </location>
    <ligand>
        <name>substrate</name>
    </ligand>
</feature>
<gene>
    <name evidence="5" type="ORF">MUS1_00550</name>
</gene>
<evidence type="ECO:0000256" key="1">
    <source>
        <dbReference type="ARBA" id="ARBA00022729"/>
    </source>
</evidence>
<evidence type="ECO:0000313" key="5">
    <source>
        <dbReference type="EMBL" id="ETX12131.1"/>
    </source>
</evidence>
<dbReference type="Pfam" id="PF03480">
    <property type="entry name" value="DctP"/>
    <property type="match status" value="1"/>
</dbReference>
<dbReference type="STRING" id="1122207.MUS1_00550"/>
<dbReference type="PIRSF" id="PIRSF039026">
    <property type="entry name" value="SiaP"/>
    <property type="match status" value="1"/>
</dbReference>
<accession>X7EA92</accession>
<reference evidence="5 6" key="1">
    <citation type="submission" date="2014-01" db="EMBL/GenBank/DDBJ databases">
        <title>Marinomonas ushuaiensis DSM 15871 Genome Sequencing.</title>
        <authorList>
            <person name="Lai Q."/>
            <person name="Shao Z.S."/>
        </authorList>
    </citation>
    <scope>NUCLEOTIDE SEQUENCE [LARGE SCALE GENOMIC DNA]</scope>
    <source>
        <strain evidence="5 6">DSM 15871</strain>
    </source>
</reference>
<evidence type="ECO:0000256" key="2">
    <source>
        <dbReference type="PIRSR" id="PIRSR039026-1"/>
    </source>
</evidence>
<dbReference type="InterPro" id="IPR026289">
    <property type="entry name" value="SBP_TakP-like"/>
</dbReference>
<comment type="caution">
    <text evidence="5">The sequence shown here is derived from an EMBL/GenBank/DDBJ whole genome shotgun (WGS) entry which is preliminary data.</text>
</comment>
<dbReference type="InterPro" id="IPR018389">
    <property type="entry name" value="DctP_fam"/>
</dbReference>
<feature type="binding site" evidence="3">
    <location>
        <position position="250"/>
    </location>
    <ligand>
        <name>substrate</name>
    </ligand>
</feature>
<keyword evidence="1 4" id="KW-0732">Signal</keyword>
<dbReference type="Gene3D" id="3.40.190.10">
    <property type="entry name" value="Periplasmic binding protein-like II"/>
    <property type="match status" value="1"/>
</dbReference>
<dbReference type="CDD" id="cd13604">
    <property type="entry name" value="PBP2_TRAP_ketoacid_lactate_like"/>
    <property type="match status" value="1"/>
</dbReference>
<dbReference type="PANTHER" id="PTHR33376:SF5">
    <property type="entry name" value="EXTRACYTOPLASMIC SOLUTE RECEPTOR PROTEIN"/>
    <property type="match status" value="1"/>
</dbReference>
<proteinExistence type="predicted"/>
<dbReference type="RefSeq" id="WP_036159012.1">
    <property type="nucleotide sequence ID" value="NZ_JAMB01000001.1"/>
</dbReference>
<dbReference type="GO" id="GO:0046872">
    <property type="term" value="F:metal ion binding"/>
    <property type="evidence" value="ECO:0007669"/>
    <property type="project" value="UniProtKB-KW"/>
</dbReference>
<dbReference type="GO" id="GO:0031317">
    <property type="term" value="C:tripartite ATP-independent periplasmic transporter complex"/>
    <property type="evidence" value="ECO:0007669"/>
    <property type="project" value="InterPro"/>
</dbReference>
<feature type="binding site" evidence="3">
    <location>
        <position position="225"/>
    </location>
    <ligand>
        <name>Na(+)</name>
        <dbReference type="ChEBI" id="CHEBI:29101"/>
    </ligand>
</feature>
<dbReference type="eggNOG" id="COG4663">
    <property type="taxonomic scope" value="Bacteria"/>
</dbReference>
<dbReference type="Proteomes" id="UP000054058">
    <property type="component" value="Unassembled WGS sequence"/>
</dbReference>
<protein>
    <submittedName>
        <fullName evidence="5">C4-dicarboxylate ABC transporter</fullName>
    </submittedName>
</protein>
<evidence type="ECO:0000256" key="4">
    <source>
        <dbReference type="SAM" id="SignalP"/>
    </source>
</evidence>
<organism evidence="5 6">
    <name type="scientific">Marinomonas ushuaiensis DSM 15871</name>
    <dbReference type="NCBI Taxonomy" id="1122207"/>
    <lineage>
        <taxon>Bacteria</taxon>
        <taxon>Pseudomonadati</taxon>
        <taxon>Pseudomonadota</taxon>
        <taxon>Gammaproteobacteria</taxon>
        <taxon>Oceanospirillales</taxon>
        <taxon>Oceanospirillaceae</taxon>
        <taxon>Marinomonas</taxon>
    </lineage>
</organism>
<evidence type="ECO:0000256" key="3">
    <source>
        <dbReference type="PIRSR" id="PIRSR039026-2"/>
    </source>
</evidence>
<dbReference type="AlphaFoldDB" id="X7EA92"/>
<sequence length="370" mass="40197">MRNLIKFSKLAAAGLLAVTLAACGGSEETDTSKAASVEQKTYDWKMVTSWPKNFPGLGTSAEALAKNISKLSDGRLNIKVYAAGELVPALEVFDTVSRGTAELGHSTAYYWKGKVPAAQFFSSVPYGMTAQEFNAWLEFGGGIELWEEVYAPFNIIPLAAGNTGPQMAGWFNKEINSLEDFQGLKMRMPGLGGEVLNRVGATAVNLPGSEIFTALQTGTLDATEWVGPYNDLAFGLYRAAKYYYYPGWQESGSAVELLVNKDAMATLPEDLQEIVRTATQEANLSMLSEFTARNDAALVTLVNEHKVQLKKLPDDLLAALKVASKEVLEDAAANDPMSQKVYDSFAEFLGSVSQWHDISERAFINARAAD</sequence>
<dbReference type="EMBL" id="JAMB01000001">
    <property type="protein sequence ID" value="ETX12131.1"/>
    <property type="molecule type" value="Genomic_DNA"/>
</dbReference>
<feature type="signal peptide" evidence="4">
    <location>
        <begin position="1"/>
        <end position="24"/>
    </location>
</feature>
<dbReference type="PANTHER" id="PTHR33376">
    <property type="match status" value="1"/>
</dbReference>
<dbReference type="PROSITE" id="PS51257">
    <property type="entry name" value="PROKAR_LIPOPROTEIN"/>
    <property type="match status" value="1"/>
</dbReference>
<keyword evidence="6" id="KW-1185">Reference proteome</keyword>
<dbReference type="GO" id="GO:0055085">
    <property type="term" value="P:transmembrane transport"/>
    <property type="evidence" value="ECO:0007669"/>
    <property type="project" value="InterPro"/>
</dbReference>
<keyword evidence="3" id="KW-0479">Metal-binding</keyword>
<dbReference type="InterPro" id="IPR038404">
    <property type="entry name" value="TRAP_DctP_sf"/>
</dbReference>
<feature type="binding site" evidence="3">
    <location>
        <position position="224"/>
    </location>
    <ligand>
        <name>substrate</name>
    </ligand>
</feature>